<dbReference type="AlphaFoldDB" id="A0A1I7WGT8"/>
<dbReference type="CDD" id="cd00077">
    <property type="entry name" value="HDc"/>
    <property type="match status" value="1"/>
</dbReference>
<dbReference type="Proteomes" id="UP000095283">
    <property type="component" value="Unplaced"/>
</dbReference>
<sequence length="255" mass="29365">MINYFYYKVASYQFSKLLRYLTLPELLSEQSKVSILLFLKSLIYNFSESSTNPISMEELEEPIVWPIEEKFRSFKSRQISDIVHEQITLYYPLNVIVDTPHFQRLRSLKQLGVANLVYPCADHSRFSHCLGLTNFSSYILAEHLCLSIAALVHDIGHGPFSHFFDGPFRQAIGGTWKVGDISFDIVVRYINKIKSQFQHEELSIRIFDSICALPEVNAALREFLGSGDELERNLRFIKELISPVPSVGRLMTVHL</sequence>
<comment type="similarity">
    <text evidence="1">Belongs to the SAMHD1 family.</text>
</comment>
<name>A0A1I7WGT8_HETBA</name>
<dbReference type="InterPro" id="IPR003607">
    <property type="entry name" value="HD/PDEase_dom"/>
</dbReference>
<keyword evidence="3" id="KW-1185">Reference proteome</keyword>
<dbReference type="PANTHER" id="PTHR11373:SF4">
    <property type="entry name" value="DEOXYNUCLEOSIDE TRIPHOSPHATE TRIPHOSPHOHYDROLASE SAMHD1"/>
    <property type="match status" value="1"/>
</dbReference>
<evidence type="ECO:0000256" key="1">
    <source>
        <dbReference type="ARBA" id="ARBA00005776"/>
    </source>
</evidence>
<reference evidence="4" key="1">
    <citation type="submission" date="2016-11" db="UniProtKB">
        <authorList>
            <consortium name="WormBaseParasite"/>
        </authorList>
    </citation>
    <scope>IDENTIFICATION</scope>
</reference>
<dbReference type="InterPro" id="IPR006674">
    <property type="entry name" value="HD_domain"/>
</dbReference>
<dbReference type="GO" id="GO:0006203">
    <property type="term" value="P:dGTP catabolic process"/>
    <property type="evidence" value="ECO:0007669"/>
    <property type="project" value="TreeGrafter"/>
</dbReference>
<accession>A0A1I7WGT8</accession>
<organism evidence="3 4">
    <name type="scientific">Heterorhabditis bacteriophora</name>
    <name type="common">Entomopathogenic nematode worm</name>
    <dbReference type="NCBI Taxonomy" id="37862"/>
    <lineage>
        <taxon>Eukaryota</taxon>
        <taxon>Metazoa</taxon>
        <taxon>Ecdysozoa</taxon>
        <taxon>Nematoda</taxon>
        <taxon>Chromadorea</taxon>
        <taxon>Rhabditida</taxon>
        <taxon>Rhabditina</taxon>
        <taxon>Rhabditomorpha</taxon>
        <taxon>Strongyloidea</taxon>
        <taxon>Heterorhabditidae</taxon>
        <taxon>Heterorhabditis</taxon>
    </lineage>
</organism>
<feature type="domain" description="HD/PDEase" evidence="2">
    <location>
        <begin position="121"/>
        <end position="222"/>
    </location>
</feature>
<dbReference type="WBParaSite" id="Hba_04181">
    <property type="protein sequence ID" value="Hba_04181"/>
    <property type="gene ID" value="Hba_04181"/>
</dbReference>
<dbReference type="GO" id="GO:0008832">
    <property type="term" value="F:dGTPase activity"/>
    <property type="evidence" value="ECO:0007669"/>
    <property type="project" value="TreeGrafter"/>
</dbReference>
<proteinExistence type="inferred from homology"/>
<dbReference type="Pfam" id="PF01966">
    <property type="entry name" value="HD"/>
    <property type="match status" value="1"/>
</dbReference>
<evidence type="ECO:0000259" key="2">
    <source>
        <dbReference type="SMART" id="SM00471"/>
    </source>
</evidence>
<dbReference type="SMART" id="SM00471">
    <property type="entry name" value="HDc"/>
    <property type="match status" value="1"/>
</dbReference>
<dbReference type="GO" id="GO:0005634">
    <property type="term" value="C:nucleus"/>
    <property type="evidence" value="ECO:0007669"/>
    <property type="project" value="TreeGrafter"/>
</dbReference>
<dbReference type="Gene3D" id="1.10.3210.10">
    <property type="entry name" value="Hypothetical protein af1432"/>
    <property type="match status" value="1"/>
</dbReference>
<dbReference type="SUPFAM" id="SSF109604">
    <property type="entry name" value="HD-domain/PDEase-like"/>
    <property type="match status" value="1"/>
</dbReference>
<evidence type="ECO:0000313" key="4">
    <source>
        <dbReference type="WBParaSite" id="Hba_04181"/>
    </source>
</evidence>
<evidence type="ECO:0000313" key="3">
    <source>
        <dbReference type="Proteomes" id="UP000095283"/>
    </source>
</evidence>
<dbReference type="InterPro" id="IPR050135">
    <property type="entry name" value="dGTPase-like"/>
</dbReference>
<protein>
    <submittedName>
        <fullName evidence="4">HD domain-containing protein</fullName>
    </submittedName>
</protein>
<dbReference type="PANTHER" id="PTHR11373">
    <property type="entry name" value="DEOXYNUCLEOSIDE TRIPHOSPHATE TRIPHOSPHOHYDROLASE"/>
    <property type="match status" value="1"/>
</dbReference>